<gene>
    <name evidence="11" type="ORF">SAMN05443637_12638</name>
</gene>
<dbReference type="GO" id="GO:0005524">
    <property type="term" value="F:ATP binding"/>
    <property type="evidence" value="ECO:0007669"/>
    <property type="project" value="UniProtKB-KW"/>
</dbReference>
<keyword evidence="8" id="KW-0472">Membrane</keyword>
<evidence type="ECO:0000256" key="9">
    <source>
        <dbReference type="ARBA" id="ARBA00066388"/>
    </source>
</evidence>
<evidence type="ECO:0000256" key="8">
    <source>
        <dbReference type="ARBA" id="ARBA00023136"/>
    </source>
</evidence>
<reference evidence="11 12" key="1">
    <citation type="submission" date="2016-11" db="EMBL/GenBank/DDBJ databases">
        <authorList>
            <person name="Jaros S."/>
            <person name="Januszkiewicz K."/>
            <person name="Wedrychowicz H."/>
        </authorList>
    </citation>
    <scope>NUCLEOTIDE SEQUENCE [LARGE SCALE GENOMIC DNA]</scope>
    <source>
        <strain evidence="11 12">DSM 43832</strain>
    </source>
</reference>
<keyword evidence="1" id="KW-0813">Transport</keyword>
<name>A0A1M7A6L0_PSETH</name>
<dbReference type="InterPro" id="IPR008995">
    <property type="entry name" value="Mo/tungstate-bd_C_term_dom"/>
</dbReference>
<feature type="domain" description="ABC transporter" evidence="10">
    <location>
        <begin position="6"/>
        <end position="237"/>
    </location>
</feature>
<evidence type="ECO:0000256" key="1">
    <source>
        <dbReference type="ARBA" id="ARBA00022448"/>
    </source>
</evidence>
<dbReference type="InterPro" id="IPR027417">
    <property type="entry name" value="P-loop_NTPase"/>
</dbReference>
<evidence type="ECO:0000256" key="4">
    <source>
        <dbReference type="ARBA" id="ARBA00022741"/>
    </source>
</evidence>
<dbReference type="SUPFAM" id="SSF50331">
    <property type="entry name" value="MOP-like"/>
    <property type="match status" value="1"/>
</dbReference>
<keyword evidence="6" id="KW-0408">Iron</keyword>
<dbReference type="PANTHER" id="PTHR42781:SF4">
    <property type="entry name" value="SPERMIDINE_PUTRESCINE IMPORT ATP-BINDING PROTEIN POTA"/>
    <property type="match status" value="1"/>
</dbReference>
<keyword evidence="4" id="KW-0547">Nucleotide-binding</keyword>
<dbReference type="PANTHER" id="PTHR42781">
    <property type="entry name" value="SPERMIDINE/PUTRESCINE IMPORT ATP-BINDING PROTEIN POTA"/>
    <property type="match status" value="1"/>
</dbReference>
<keyword evidence="7" id="KW-0406">Ion transport</keyword>
<dbReference type="InterPro" id="IPR015853">
    <property type="entry name" value="ABC_transpr_FbpC"/>
</dbReference>
<accession>A0A1M7A6L0</accession>
<dbReference type="SUPFAM" id="SSF52540">
    <property type="entry name" value="P-loop containing nucleoside triphosphate hydrolases"/>
    <property type="match status" value="1"/>
</dbReference>
<dbReference type="Proteomes" id="UP000184363">
    <property type="component" value="Unassembled WGS sequence"/>
</dbReference>
<dbReference type="GO" id="GO:0043190">
    <property type="term" value="C:ATP-binding cassette (ABC) transporter complex"/>
    <property type="evidence" value="ECO:0007669"/>
    <property type="project" value="InterPro"/>
</dbReference>
<dbReference type="InterPro" id="IPR003439">
    <property type="entry name" value="ABC_transporter-like_ATP-bd"/>
</dbReference>
<dbReference type="PROSITE" id="PS50893">
    <property type="entry name" value="ABC_TRANSPORTER_2"/>
    <property type="match status" value="1"/>
</dbReference>
<proteinExistence type="predicted"/>
<protein>
    <recommendedName>
        <fullName evidence="9">ABC-type quaternary amine transporter</fullName>
        <ecNumber evidence="9">7.6.2.9</ecNumber>
    </recommendedName>
</protein>
<evidence type="ECO:0000256" key="2">
    <source>
        <dbReference type="ARBA" id="ARBA00022475"/>
    </source>
</evidence>
<dbReference type="Pfam" id="PF08402">
    <property type="entry name" value="TOBE_2"/>
    <property type="match status" value="1"/>
</dbReference>
<dbReference type="AlphaFoldDB" id="A0A1M7A6L0"/>
<sequence length="349" mass="36322">MTGPALSVRGLRAGFPDHPDVLAGIDLEVPRGGLVAVLGASGGGKTTLLRVVAGFHPAAAGTVELGGRPVAGPGLHVPPERRRIGLVPQEGALFPHLTVADNVGFGLSRRERRGSRVAEMLELVGLAGFEERRPGELSGGQQQRVAVARALAAAPELVLLDEPFSALDAGLRSEVRDQVREALRAAGASAVLVTHDQQEALGCADLVAVLRDGRMVQTGTPQQIYREPADLGVARFVGEAVVLPGSLRNGCARTPIGMVPVASANGSGADESGSVLLRPEQLRASADPHAAGSATVREIVFHGADTTVVVELGDGLRVRCRQPDVPDVRPGDPVAVTVHGQARWFPETR</sequence>
<keyword evidence="3" id="KW-0410">Iron transport</keyword>
<dbReference type="Pfam" id="PF00005">
    <property type="entry name" value="ABC_tran"/>
    <property type="match status" value="1"/>
</dbReference>
<keyword evidence="5 11" id="KW-0067">ATP-binding</keyword>
<dbReference type="GO" id="GO:0015408">
    <property type="term" value="F:ABC-type ferric iron transporter activity"/>
    <property type="evidence" value="ECO:0007669"/>
    <property type="project" value="InterPro"/>
</dbReference>
<dbReference type="GO" id="GO:0016887">
    <property type="term" value="F:ATP hydrolysis activity"/>
    <property type="evidence" value="ECO:0007669"/>
    <property type="project" value="InterPro"/>
</dbReference>
<evidence type="ECO:0000259" key="10">
    <source>
        <dbReference type="PROSITE" id="PS50893"/>
    </source>
</evidence>
<evidence type="ECO:0000256" key="7">
    <source>
        <dbReference type="ARBA" id="ARBA00023065"/>
    </source>
</evidence>
<dbReference type="CDD" id="cd03259">
    <property type="entry name" value="ABC_Carb_Solutes_like"/>
    <property type="match status" value="1"/>
</dbReference>
<dbReference type="InterPro" id="IPR013611">
    <property type="entry name" value="Transp-assoc_OB_typ2"/>
</dbReference>
<evidence type="ECO:0000313" key="11">
    <source>
        <dbReference type="EMBL" id="SHL38229.1"/>
    </source>
</evidence>
<dbReference type="InterPro" id="IPR017871">
    <property type="entry name" value="ABC_transporter-like_CS"/>
</dbReference>
<evidence type="ECO:0000256" key="5">
    <source>
        <dbReference type="ARBA" id="ARBA00022840"/>
    </source>
</evidence>
<dbReference type="OrthoDB" id="7838608at2"/>
<dbReference type="STRING" id="1848.SAMN05443637_12638"/>
<dbReference type="EMBL" id="FRAP01000026">
    <property type="protein sequence ID" value="SHL38229.1"/>
    <property type="molecule type" value="Genomic_DNA"/>
</dbReference>
<evidence type="ECO:0000256" key="6">
    <source>
        <dbReference type="ARBA" id="ARBA00023004"/>
    </source>
</evidence>
<evidence type="ECO:0000256" key="3">
    <source>
        <dbReference type="ARBA" id="ARBA00022496"/>
    </source>
</evidence>
<dbReference type="InterPro" id="IPR050093">
    <property type="entry name" value="ABC_SmlMolc_Importer"/>
</dbReference>
<dbReference type="FunFam" id="3.40.50.300:FF:000425">
    <property type="entry name" value="Probable ABC transporter, ATP-binding subunit"/>
    <property type="match status" value="1"/>
</dbReference>
<organism evidence="11 12">
    <name type="scientific">Pseudonocardia thermophila</name>
    <dbReference type="NCBI Taxonomy" id="1848"/>
    <lineage>
        <taxon>Bacteria</taxon>
        <taxon>Bacillati</taxon>
        <taxon>Actinomycetota</taxon>
        <taxon>Actinomycetes</taxon>
        <taxon>Pseudonocardiales</taxon>
        <taxon>Pseudonocardiaceae</taxon>
        <taxon>Pseudonocardia</taxon>
    </lineage>
</organism>
<keyword evidence="2" id="KW-1003">Cell membrane</keyword>
<dbReference type="InterPro" id="IPR003593">
    <property type="entry name" value="AAA+_ATPase"/>
</dbReference>
<dbReference type="Gene3D" id="3.40.50.300">
    <property type="entry name" value="P-loop containing nucleotide triphosphate hydrolases"/>
    <property type="match status" value="1"/>
</dbReference>
<dbReference type="RefSeq" id="WP_073460119.1">
    <property type="nucleotide sequence ID" value="NZ_CALGVN010000049.1"/>
</dbReference>
<evidence type="ECO:0000313" key="12">
    <source>
        <dbReference type="Proteomes" id="UP000184363"/>
    </source>
</evidence>
<keyword evidence="12" id="KW-1185">Reference proteome</keyword>
<dbReference type="PROSITE" id="PS00211">
    <property type="entry name" value="ABC_TRANSPORTER_1"/>
    <property type="match status" value="1"/>
</dbReference>
<dbReference type="GO" id="GO:0015418">
    <property type="term" value="F:ABC-type quaternary ammonium compound transporting activity"/>
    <property type="evidence" value="ECO:0007669"/>
    <property type="project" value="UniProtKB-EC"/>
</dbReference>
<dbReference type="EC" id="7.6.2.9" evidence="9"/>
<dbReference type="SMART" id="SM00382">
    <property type="entry name" value="AAA"/>
    <property type="match status" value="1"/>
</dbReference>